<evidence type="ECO:0000313" key="2">
    <source>
        <dbReference type="Proteomes" id="UP000078534"/>
    </source>
</evidence>
<evidence type="ECO:0000313" key="1">
    <source>
        <dbReference type="EMBL" id="OAS84914.1"/>
    </source>
</evidence>
<sequence>MAIQVDGIKPLLSHYDIQPEYTEEISRKAIKIYTNTGTFVLKKLSRKFNPTFADLLSHLDQQRYTSYVPIKKNRHQQFISQNSNEYFYLMPWLPNETDDEIDARHQYLFKEVAKLHSRTEKEIKLNGQEVEKHYEAITKHWEETKAYYETFVDQCEQRLYLSPFELQAVTYFIEVSRAIDFSKKKLKEWSEEMAEKEKTRIVLNHGKISAHHFLYDENNAGYLTNFERAKYASPIDDFLLFLNHTGKTYPNQCNDCVNWFYTYQKSYPYTKGEILLFLSYLAYPDRICRIIKNYVHNDNTQSELERNKQLLKAYWHFKNIEYIVMKISEIEEKKKMQEESSG</sequence>
<dbReference type="Gene3D" id="3.30.200.20">
    <property type="entry name" value="Phosphorylase Kinase, domain 1"/>
    <property type="match status" value="1"/>
</dbReference>
<keyword evidence="2" id="KW-1185">Reference proteome</keyword>
<dbReference type="PANTHER" id="PTHR39179">
    <property type="entry name" value="SPORE COAT PROTEIN I"/>
    <property type="match status" value="1"/>
</dbReference>
<evidence type="ECO:0008006" key="3">
    <source>
        <dbReference type="Google" id="ProtNLM"/>
    </source>
</evidence>
<dbReference type="InterPro" id="IPR047175">
    <property type="entry name" value="CotS-like"/>
</dbReference>
<dbReference type="Gene3D" id="3.90.1200.10">
    <property type="match status" value="1"/>
</dbReference>
<dbReference type="EMBL" id="LWSG01000023">
    <property type="protein sequence ID" value="OAS84914.1"/>
    <property type="molecule type" value="Genomic_DNA"/>
</dbReference>
<dbReference type="InterPro" id="IPR014253">
    <property type="entry name" value="Spore_coat_YsxE"/>
</dbReference>
<dbReference type="SUPFAM" id="SSF56112">
    <property type="entry name" value="Protein kinase-like (PK-like)"/>
    <property type="match status" value="1"/>
</dbReference>
<name>A0A179SU51_9BACI</name>
<dbReference type="NCBIfam" id="TIGR02904">
    <property type="entry name" value="spore_ysxE"/>
    <property type="match status" value="1"/>
</dbReference>
<dbReference type="Proteomes" id="UP000078534">
    <property type="component" value="Unassembled WGS sequence"/>
</dbReference>
<dbReference type="GO" id="GO:0042601">
    <property type="term" value="C:endospore-forming forespore"/>
    <property type="evidence" value="ECO:0007669"/>
    <property type="project" value="TreeGrafter"/>
</dbReference>
<organism evidence="1 2">
    <name type="scientific">Metabacillus litoralis</name>
    <dbReference type="NCBI Taxonomy" id="152268"/>
    <lineage>
        <taxon>Bacteria</taxon>
        <taxon>Bacillati</taxon>
        <taxon>Bacillota</taxon>
        <taxon>Bacilli</taxon>
        <taxon>Bacillales</taxon>
        <taxon>Bacillaceae</taxon>
        <taxon>Metabacillus</taxon>
    </lineage>
</organism>
<dbReference type="STRING" id="152268.A6K24_05225"/>
<dbReference type="RefSeq" id="WP_185653647.1">
    <property type="nucleotide sequence ID" value="NZ_LWSG01000023.1"/>
</dbReference>
<dbReference type="PANTHER" id="PTHR39179:SF3">
    <property type="entry name" value="COTS-RELATED PROTEIN"/>
    <property type="match status" value="1"/>
</dbReference>
<gene>
    <name evidence="1" type="ORF">A6K24_05225</name>
</gene>
<proteinExistence type="predicted"/>
<accession>A0A179SU51</accession>
<comment type="caution">
    <text evidence="1">The sequence shown here is derived from an EMBL/GenBank/DDBJ whole genome shotgun (WGS) entry which is preliminary data.</text>
</comment>
<dbReference type="InterPro" id="IPR011009">
    <property type="entry name" value="Kinase-like_dom_sf"/>
</dbReference>
<reference evidence="2" key="1">
    <citation type="submission" date="2016-04" db="EMBL/GenBank/DDBJ databases">
        <authorList>
            <person name="Lyu Z."/>
            <person name="Lyu W."/>
        </authorList>
    </citation>
    <scope>NUCLEOTIDE SEQUENCE [LARGE SCALE GENOMIC DNA]</scope>
    <source>
        <strain evidence="2">C44</strain>
    </source>
</reference>
<dbReference type="AlphaFoldDB" id="A0A179SU51"/>
<protein>
    <recommendedName>
        <fullName evidence="3">Spore coat protein YsxE</fullName>
    </recommendedName>
</protein>